<dbReference type="GO" id="GO:0051539">
    <property type="term" value="F:4 iron, 4 sulfur cluster binding"/>
    <property type="evidence" value="ECO:0007669"/>
    <property type="project" value="UniProtKB-UniRule"/>
</dbReference>
<dbReference type="InterPro" id="IPR003828">
    <property type="entry name" value="QueH"/>
</dbReference>
<comment type="similarity">
    <text evidence="3 17">Belongs to the QueH family.</text>
</comment>
<reference evidence="18 19" key="1">
    <citation type="submission" date="2008-04" db="EMBL/GenBank/DDBJ databases">
        <title>Draft genome sequence of Bacteroides intestinalis (DSM 17393).</title>
        <authorList>
            <person name="Sudarsanam P."/>
            <person name="Ley R."/>
            <person name="Guruge J."/>
            <person name="Turnbaugh P.J."/>
            <person name="Mahowald M."/>
            <person name="Liep D."/>
            <person name="Gordon J."/>
        </authorList>
    </citation>
    <scope>NUCLEOTIDE SEQUENCE [LARGE SCALE GENOMIC DNA]</scope>
    <source>
        <strain evidence="18 19">DSM 17393</strain>
    </source>
</reference>
<dbReference type="AlphaFoldDB" id="B3CA00"/>
<evidence type="ECO:0000256" key="13">
    <source>
        <dbReference type="ARBA" id="ARBA00023157"/>
    </source>
</evidence>
<evidence type="ECO:0000256" key="3">
    <source>
        <dbReference type="ARBA" id="ARBA00008207"/>
    </source>
</evidence>
<evidence type="ECO:0000256" key="14">
    <source>
        <dbReference type="ARBA" id="ARBA00023284"/>
    </source>
</evidence>
<keyword evidence="10 17" id="KW-0560">Oxidoreductase</keyword>
<evidence type="ECO:0000256" key="2">
    <source>
        <dbReference type="ARBA" id="ARBA00004691"/>
    </source>
</evidence>
<keyword evidence="9 17" id="KW-0671">Queuosine biosynthesis</keyword>
<keyword evidence="11 17" id="KW-0408">Iron</keyword>
<keyword evidence="7 17" id="KW-0819">tRNA processing</keyword>
<evidence type="ECO:0000256" key="11">
    <source>
        <dbReference type="ARBA" id="ARBA00023004"/>
    </source>
</evidence>
<dbReference type="STRING" id="471870.BACINT_01314"/>
<gene>
    <name evidence="17" type="primary">queH</name>
    <name evidence="18" type="ORF">BACINT_01314</name>
</gene>
<dbReference type="Pfam" id="PF02677">
    <property type="entry name" value="QueH"/>
    <property type="match status" value="1"/>
</dbReference>
<evidence type="ECO:0000256" key="10">
    <source>
        <dbReference type="ARBA" id="ARBA00023002"/>
    </source>
</evidence>
<keyword evidence="6 17" id="KW-0004">4Fe-4S</keyword>
<comment type="caution">
    <text evidence="18">The sequence shown here is derived from an EMBL/GenBank/DDBJ whole genome shotgun (WGS) entry which is preliminary data.</text>
</comment>
<protein>
    <recommendedName>
        <fullName evidence="5 17">Epoxyqueuosine reductase QueH</fullName>
        <ecNumber evidence="4 17">1.17.99.6</ecNumber>
    </recommendedName>
    <alternativeName>
        <fullName evidence="15 17">Queuosine biosynthesis protein QueH</fullName>
    </alternativeName>
</protein>
<comment type="function">
    <text evidence="1 17">Catalyzes the conversion of epoxyqueuosine (oQ) to queuosine (Q), which is a hypermodified base found in the wobble positions of tRNA(Asp), tRNA(Asn), tRNA(His) and tRNA(Tyr).</text>
</comment>
<dbReference type="EC" id="1.17.99.6" evidence="4 17"/>
<comment type="pathway">
    <text evidence="2 17">tRNA modification; tRNA-queuosine biosynthesis.</text>
</comment>
<evidence type="ECO:0000256" key="7">
    <source>
        <dbReference type="ARBA" id="ARBA00022694"/>
    </source>
</evidence>
<reference evidence="18 19" key="2">
    <citation type="submission" date="2008-04" db="EMBL/GenBank/DDBJ databases">
        <authorList>
            <person name="Fulton L."/>
            <person name="Clifton S."/>
            <person name="Fulton B."/>
            <person name="Xu J."/>
            <person name="Minx P."/>
            <person name="Pepin K.H."/>
            <person name="Johnson M."/>
            <person name="Thiruvilangam P."/>
            <person name="Bhonagiri V."/>
            <person name="Nash W.E."/>
            <person name="Mardis E.R."/>
            <person name="Wilson R.K."/>
        </authorList>
    </citation>
    <scope>NUCLEOTIDE SEQUENCE [LARGE SCALE GENOMIC DNA]</scope>
    <source>
        <strain evidence="18 19">DSM 17393</strain>
    </source>
</reference>
<organism evidence="18 19">
    <name type="scientific">Bacteroides intestinalis DSM 17393</name>
    <dbReference type="NCBI Taxonomy" id="471870"/>
    <lineage>
        <taxon>Bacteria</taxon>
        <taxon>Pseudomonadati</taxon>
        <taxon>Bacteroidota</taxon>
        <taxon>Bacteroidia</taxon>
        <taxon>Bacteroidales</taxon>
        <taxon>Bacteroidaceae</taxon>
        <taxon>Bacteroides</taxon>
    </lineage>
</organism>
<feature type="binding site" evidence="17">
    <location>
        <position position="101"/>
    </location>
    <ligand>
        <name>[4Fe-4S] cluster</name>
        <dbReference type="ChEBI" id="CHEBI:49883"/>
    </ligand>
</feature>
<dbReference type="HAMAP" id="MF_02089">
    <property type="entry name" value="QueH"/>
    <property type="match status" value="1"/>
</dbReference>
<evidence type="ECO:0000256" key="16">
    <source>
        <dbReference type="ARBA" id="ARBA00047415"/>
    </source>
</evidence>
<evidence type="ECO:0000256" key="1">
    <source>
        <dbReference type="ARBA" id="ARBA00002268"/>
    </source>
</evidence>
<dbReference type="Proteomes" id="UP000004596">
    <property type="component" value="Unassembled WGS sequence"/>
</dbReference>
<sequence>MMLKLQTPNHEDKVLLHSCCAPCSSAIIECLLANGIRPTVFYYNPNIYPQTEYEIRKSEAIRYVQGLGLDFIDGDYDYSFWRTSMQGMEDEPERGGRCLKCFNLRLAETARYASKHGFTLFTTTLASSRWKSLDQINEAGRRAAALYPGTTFWKQNWRKGGLQDRRNQLLKEHDFYNQQYCGCEFSMRRLEPSKTD</sequence>
<comment type="catalytic activity">
    <reaction evidence="16 17">
        <text>epoxyqueuosine(34) in tRNA + AH2 = queuosine(34) in tRNA + A + H2O</text>
        <dbReference type="Rhea" id="RHEA:32159"/>
        <dbReference type="Rhea" id="RHEA-COMP:18571"/>
        <dbReference type="Rhea" id="RHEA-COMP:18582"/>
        <dbReference type="ChEBI" id="CHEBI:13193"/>
        <dbReference type="ChEBI" id="CHEBI:15377"/>
        <dbReference type="ChEBI" id="CHEBI:17499"/>
        <dbReference type="ChEBI" id="CHEBI:194431"/>
        <dbReference type="ChEBI" id="CHEBI:194443"/>
        <dbReference type="EC" id="1.17.99.6"/>
    </reaction>
</comment>
<evidence type="ECO:0000256" key="12">
    <source>
        <dbReference type="ARBA" id="ARBA00023014"/>
    </source>
</evidence>
<evidence type="ECO:0000256" key="6">
    <source>
        <dbReference type="ARBA" id="ARBA00022485"/>
    </source>
</evidence>
<feature type="binding site" evidence="17">
    <location>
        <position position="98"/>
    </location>
    <ligand>
        <name>[4Fe-4S] cluster</name>
        <dbReference type="ChEBI" id="CHEBI:49883"/>
    </ligand>
</feature>
<evidence type="ECO:0000256" key="8">
    <source>
        <dbReference type="ARBA" id="ARBA00022723"/>
    </source>
</evidence>
<feature type="disulfide bond" description="Redox-active" evidence="17">
    <location>
        <begin position="181"/>
        <end position="183"/>
    </location>
</feature>
<keyword evidence="14 17" id="KW-0676">Redox-active center</keyword>
<dbReference type="GO" id="GO:0052693">
    <property type="term" value="F:epoxyqueuosine reductase activity"/>
    <property type="evidence" value="ECO:0007669"/>
    <property type="project" value="UniProtKB-UniRule"/>
</dbReference>
<dbReference type="GO" id="GO:0008616">
    <property type="term" value="P:tRNA queuosine(34) biosynthetic process"/>
    <property type="evidence" value="ECO:0007669"/>
    <property type="project" value="UniProtKB-UniRule"/>
</dbReference>
<dbReference type="EMBL" id="ABJL02000007">
    <property type="protein sequence ID" value="EDV06229.1"/>
    <property type="molecule type" value="Genomic_DNA"/>
</dbReference>
<dbReference type="PANTHER" id="PTHR36701:SF1">
    <property type="entry name" value="EPOXYQUEUOSINE REDUCTASE QUEH"/>
    <property type="match status" value="1"/>
</dbReference>
<dbReference type="GO" id="GO:0046872">
    <property type="term" value="F:metal ion binding"/>
    <property type="evidence" value="ECO:0007669"/>
    <property type="project" value="UniProtKB-KW"/>
</dbReference>
<feature type="binding site" evidence="17">
    <location>
        <position position="20"/>
    </location>
    <ligand>
        <name>[4Fe-4S] cluster</name>
        <dbReference type="ChEBI" id="CHEBI:49883"/>
    </ligand>
</feature>
<evidence type="ECO:0000256" key="15">
    <source>
        <dbReference type="ARBA" id="ARBA00031446"/>
    </source>
</evidence>
<dbReference type="UniPathway" id="UPA00392"/>
<feature type="binding site" evidence="17">
    <location>
        <position position="19"/>
    </location>
    <ligand>
        <name>[4Fe-4S] cluster</name>
        <dbReference type="ChEBI" id="CHEBI:49883"/>
    </ligand>
</feature>
<accession>B3CA00</accession>
<proteinExistence type="inferred from homology"/>
<dbReference type="PANTHER" id="PTHR36701">
    <property type="entry name" value="EPOXYQUEUOSINE REDUCTASE QUEH"/>
    <property type="match status" value="1"/>
</dbReference>
<evidence type="ECO:0000256" key="4">
    <source>
        <dbReference type="ARBA" id="ARBA00012622"/>
    </source>
</evidence>
<evidence type="ECO:0000313" key="18">
    <source>
        <dbReference type="EMBL" id="EDV06229.1"/>
    </source>
</evidence>
<evidence type="ECO:0000256" key="9">
    <source>
        <dbReference type="ARBA" id="ARBA00022785"/>
    </source>
</evidence>
<dbReference type="eggNOG" id="COG1636">
    <property type="taxonomic scope" value="Bacteria"/>
</dbReference>
<keyword evidence="13 17" id="KW-1015">Disulfide bond</keyword>
<evidence type="ECO:0000256" key="17">
    <source>
        <dbReference type="HAMAP-Rule" id="MF_02089"/>
    </source>
</evidence>
<evidence type="ECO:0000256" key="5">
    <source>
        <dbReference type="ARBA" id="ARBA00016895"/>
    </source>
</evidence>
<keyword evidence="12 17" id="KW-0411">Iron-sulfur</keyword>
<keyword evidence="8 17" id="KW-0479">Metal-binding</keyword>
<evidence type="ECO:0000313" key="19">
    <source>
        <dbReference type="Proteomes" id="UP000004596"/>
    </source>
</evidence>
<name>B3CA00_9BACE</name>